<feature type="chain" id="PRO_5032375611" description="Secreted protein" evidence="2">
    <location>
        <begin position="27"/>
        <end position="169"/>
    </location>
</feature>
<evidence type="ECO:0000313" key="3">
    <source>
        <dbReference type="EMBL" id="CAE7240935.1"/>
    </source>
</evidence>
<organism evidence="3 4">
    <name type="scientific">Symbiodinium necroappetens</name>
    <dbReference type="NCBI Taxonomy" id="1628268"/>
    <lineage>
        <taxon>Eukaryota</taxon>
        <taxon>Sar</taxon>
        <taxon>Alveolata</taxon>
        <taxon>Dinophyceae</taxon>
        <taxon>Suessiales</taxon>
        <taxon>Symbiodiniaceae</taxon>
        <taxon>Symbiodinium</taxon>
    </lineage>
</organism>
<dbReference type="OrthoDB" id="456926at2759"/>
<evidence type="ECO:0000313" key="4">
    <source>
        <dbReference type="Proteomes" id="UP000601435"/>
    </source>
</evidence>
<dbReference type="AlphaFoldDB" id="A0A812L6D3"/>
<protein>
    <recommendedName>
        <fullName evidence="5">Secreted protein</fullName>
    </recommendedName>
</protein>
<dbReference type="EMBL" id="CAJNJA010008840">
    <property type="protein sequence ID" value="CAE7240935.1"/>
    <property type="molecule type" value="Genomic_DNA"/>
</dbReference>
<comment type="caution">
    <text evidence="3">The sequence shown here is derived from an EMBL/GenBank/DDBJ whole genome shotgun (WGS) entry which is preliminary data.</text>
</comment>
<keyword evidence="4" id="KW-1185">Reference proteome</keyword>
<accession>A0A812L6D3</accession>
<keyword evidence="2" id="KW-0732">Signal</keyword>
<gene>
    <name evidence="3" type="ORF">SNEC2469_LOCUS4346</name>
</gene>
<evidence type="ECO:0000256" key="2">
    <source>
        <dbReference type="SAM" id="SignalP"/>
    </source>
</evidence>
<evidence type="ECO:0008006" key="5">
    <source>
        <dbReference type="Google" id="ProtNLM"/>
    </source>
</evidence>
<evidence type="ECO:0000256" key="1">
    <source>
        <dbReference type="SAM" id="MobiDB-lite"/>
    </source>
</evidence>
<sequence length="169" mass="18917">MIQPLTIFQWVSVVLLSCHPAGCNEAELFETAPTNRAHWLEAFQRILSGYNERVSEDGVEKQPANAKKRKRASRQAKQSAEPAVEMDQSSIKIGTQRQTAIKCVLQHFTRQAWETCTQHMAWTYSAANSAFSDALLSWTHLYPASPPPPSCLPTEVQVLAAHEARQLNT</sequence>
<proteinExistence type="predicted"/>
<feature type="signal peptide" evidence="2">
    <location>
        <begin position="1"/>
        <end position="26"/>
    </location>
</feature>
<dbReference type="Proteomes" id="UP000601435">
    <property type="component" value="Unassembled WGS sequence"/>
</dbReference>
<name>A0A812L6D3_9DINO</name>
<feature type="region of interest" description="Disordered" evidence="1">
    <location>
        <begin position="57"/>
        <end position="91"/>
    </location>
</feature>
<reference evidence="3" key="1">
    <citation type="submission" date="2021-02" db="EMBL/GenBank/DDBJ databases">
        <authorList>
            <person name="Dougan E. K."/>
            <person name="Rhodes N."/>
            <person name="Thang M."/>
            <person name="Chan C."/>
        </authorList>
    </citation>
    <scope>NUCLEOTIDE SEQUENCE</scope>
</reference>